<gene>
    <name evidence="9" type="primary">LOC110798971</name>
</gene>
<organism evidence="8 9">
    <name type="scientific">Spinacia oleracea</name>
    <name type="common">Spinach</name>
    <dbReference type="NCBI Taxonomy" id="3562"/>
    <lineage>
        <taxon>Eukaryota</taxon>
        <taxon>Viridiplantae</taxon>
        <taxon>Streptophyta</taxon>
        <taxon>Embryophyta</taxon>
        <taxon>Tracheophyta</taxon>
        <taxon>Spermatophyta</taxon>
        <taxon>Magnoliopsida</taxon>
        <taxon>eudicotyledons</taxon>
        <taxon>Gunneridae</taxon>
        <taxon>Pentapetalae</taxon>
        <taxon>Caryophyllales</taxon>
        <taxon>Chenopodiaceae</taxon>
        <taxon>Chenopodioideae</taxon>
        <taxon>Anserineae</taxon>
        <taxon>Spinacia</taxon>
    </lineage>
</organism>
<feature type="region of interest" description="Disordered" evidence="6">
    <location>
        <begin position="193"/>
        <end position="213"/>
    </location>
</feature>
<proteinExistence type="predicted"/>
<dbReference type="PROSITE" id="PS50863">
    <property type="entry name" value="B3"/>
    <property type="match status" value="1"/>
</dbReference>
<evidence type="ECO:0000256" key="2">
    <source>
        <dbReference type="ARBA" id="ARBA00023015"/>
    </source>
</evidence>
<keyword evidence="4" id="KW-0804">Transcription</keyword>
<dbReference type="AlphaFoldDB" id="A0A9R0K613"/>
<dbReference type="GO" id="GO:0005634">
    <property type="term" value="C:nucleus"/>
    <property type="evidence" value="ECO:0007669"/>
    <property type="project" value="UniProtKB-SubCell"/>
</dbReference>
<dbReference type="Pfam" id="PF02362">
    <property type="entry name" value="B3"/>
    <property type="match status" value="1"/>
</dbReference>
<comment type="subcellular location">
    <subcellularLocation>
        <location evidence="1">Nucleus</location>
    </subcellularLocation>
</comment>
<dbReference type="KEGG" id="soe:110798971"/>
<dbReference type="Proteomes" id="UP000813463">
    <property type="component" value="Chromosome 3"/>
</dbReference>
<evidence type="ECO:0000256" key="5">
    <source>
        <dbReference type="ARBA" id="ARBA00023242"/>
    </source>
</evidence>
<evidence type="ECO:0000256" key="1">
    <source>
        <dbReference type="ARBA" id="ARBA00004123"/>
    </source>
</evidence>
<reference evidence="9" key="2">
    <citation type="submission" date="2025-08" db="UniProtKB">
        <authorList>
            <consortium name="RefSeq"/>
        </authorList>
    </citation>
    <scope>IDENTIFICATION</scope>
    <source>
        <tissue evidence="9">Leaf</tissue>
    </source>
</reference>
<dbReference type="InterPro" id="IPR044837">
    <property type="entry name" value="REM16-like"/>
</dbReference>
<evidence type="ECO:0000259" key="7">
    <source>
        <dbReference type="PROSITE" id="PS50863"/>
    </source>
</evidence>
<reference evidence="8" key="1">
    <citation type="journal article" date="2021" name="Nat. Commun.">
        <title>Genomic analyses provide insights into spinach domestication and the genetic basis of agronomic traits.</title>
        <authorList>
            <person name="Cai X."/>
            <person name="Sun X."/>
            <person name="Xu C."/>
            <person name="Sun H."/>
            <person name="Wang X."/>
            <person name="Ge C."/>
            <person name="Zhang Z."/>
            <person name="Wang Q."/>
            <person name="Fei Z."/>
            <person name="Jiao C."/>
            <person name="Wang Q."/>
        </authorList>
    </citation>
    <scope>NUCLEOTIDE SEQUENCE [LARGE SCALE GENOMIC DNA]</scope>
    <source>
        <strain evidence="8">cv. Varoflay</strain>
    </source>
</reference>
<keyword evidence="8" id="KW-1185">Reference proteome</keyword>
<dbReference type="InterPro" id="IPR003340">
    <property type="entry name" value="B3_DNA-bd"/>
</dbReference>
<feature type="domain" description="TF-B3" evidence="7">
    <location>
        <begin position="57"/>
        <end position="148"/>
    </location>
</feature>
<dbReference type="InterPro" id="IPR015300">
    <property type="entry name" value="DNA-bd_pseudobarrel_sf"/>
</dbReference>
<keyword evidence="2" id="KW-0805">Transcription regulation</keyword>
<dbReference type="PANTHER" id="PTHR31391">
    <property type="entry name" value="B3 DOMAIN-CONTAINING PROTEIN OS11G0197600-RELATED"/>
    <property type="match status" value="1"/>
</dbReference>
<name>A0A9R0K613_SPIOL</name>
<sequence>MKELKTNIRNFKKKLSASPSKGLNYQQKQAKRGNIKSSVLRQAEELRSRLEAIYPSFTKPLLKSHVAGCFWMGLPNPFCKMYLPQRETYFTLEDENGNKYGAKYLAAKTAFSGGWRRFSLAKKLSEGDVLVFQLVKPTKFKVYILRKCNVTEKTVTRVIQNLPTEVVRNDQEVGTLEQAIEAQRPSSLSAIAQDKDQEAPSKEHPQILQQEKTSEIERTELNSGKSKHLLFSASVDGNGIASFEEFLIVIDDFLKNKYDLPHNIKCSYYEFCCSQGALLHNNNLMKGINPVLVAGSIIETVNVATAIKSCNLQTFNDEFSVWHVKLKSLKILGMKVEFLVSRLEHLQRAASDAEAAKNKQQYLDLCSEHDVSESEIKDVEEKIRELVSVFDKCFDEIEGLKLEIENHESRFQKQVSALTF</sequence>
<dbReference type="CDD" id="cd10017">
    <property type="entry name" value="B3_DNA"/>
    <property type="match status" value="1"/>
</dbReference>
<dbReference type="SUPFAM" id="SSF101936">
    <property type="entry name" value="DNA-binding pseudobarrel domain"/>
    <property type="match status" value="1"/>
</dbReference>
<dbReference type="PANTHER" id="PTHR31391:SF135">
    <property type="entry name" value="B3 DOMAIN-CONTAINING PROTEIN OS01G0234100-LIKE ISOFORM X1"/>
    <property type="match status" value="1"/>
</dbReference>
<dbReference type="GeneID" id="110798971"/>
<evidence type="ECO:0000313" key="8">
    <source>
        <dbReference type="Proteomes" id="UP000813463"/>
    </source>
</evidence>
<keyword evidence="3" id="KW-0238">DNA-binding</keyword>
<evidence type="ECO:0000256" key="4">
    <source>
        <dbReference type="ARBA" id="ARBA00023163"/>
    </source>
</evidence>
<dbReference type="Gene3D" id="2.40.330.10">
    <property type="entry name" value="DNA-binding pseudobarrel domain"/>
    <property type="match status" value="1"/>
</dbReference>
<keyword evidence="5" id="KW-0539">Nucleus</keyword>
<evidence type="ECO:0000256" key="3">
    <source>
        <dbReference type="ARBA" id="ARBA00023125"/>
    </source>
</evidence>
<feature type="compositionally biased region" description="Basic and acidic residues" evidence="6">
    <location>
        <begin position="193"/>
        <end position="205"/>
    </location>
</feature>
<dbReference type="OrthoDB" id="1909330at2759"/>
<protein>
    <submittedName>
        <fullName evidence="9">B3 domain-containing protein Os01g0234100 isoform X1</fullName>
    </submittedName>
</protein>
<evidence type="ECO:0000256" key="6">
    <source>
        <dbReference type="SAM" id="MobiDB-lite"/>
    </source>
</evidence>
<dbReference type="GO" id="GO:0003677">
    <property type="term" value="F:DNA binding"/>
    <property type="evidence" value="ECO:0007669"/>
    <property type="project" value="UniProtKB-KW"/>
</dbReference>
<evidence type="ECO:0000313" key="9">
    <source>
        <dbReference type="RefSeq" id="XP_021859856.1"/>
    </source>
</evidence>
<dbReference type="SMART" id="SM01019">
    <property type="entry name" value="B3"/>
    <property type="match status" value="1"/>
</dbReference>
<accession>A0A9R0K613</accession>
<dbReference type="RefSeq" id="XP_021859856.1">
    <property type="nucleotide sequence ID" value="XM_022004164.2"/>
</dbReference>